<name>A0A3M0KWI3_HIRRU</name>
<dbReference type="Proteomes" id="UP000269221">
    <property type="component" value="Unassembled WGS sequence"/>
</dbReference>
<dbReference type="EMBL" id="QRBI01000104">
    <property type="protein sequence ID" value="RMC15794.1"/>
    <property type="molecule type" value="Genomic_DNA"/>
</dbReference>
<gene>
    <name evidence="1" type="ORF">DUI87_07998</name>
</gene>
<evidence type="ECO:0000313" key="1">
    <source>
        <dbReference type="EMBL" id="RMC15794.1"/>
    </source>
</evidence>
<organism evidence="1 2">
    <name type="scientific">Hirundo rustica rustica</name>
    <dbReference type="NCBI Taxonomy" id="333673"/>
    <lineage>
        <taxon>Eukaryota</taxon>
        <taxon>Metazoa</taxon>
        <taxon>Chordata</taxon>
        <taxon>Craniata</taxon>
        <taxon>Vertebrata</taxon>
        <taxon>Euteleostomi</taxon>
        <taxon>Archelosauria</taxon>
        <taxon>Archosauria</taxon>
        <taxon>Dinosauria</taxon>
        <taxon>Saurischia</taxon>
        <taxon>Theropoda</taxon>
        <taxon>Coelurosauria</taxon>
        <taxon>Aves</taxon>
        <taxon>Neognathae</taxon>
        <taxon>Neoaves</taxon>
        <taxon>Telluraves</taxon>
        <taxon>Australaves</taxon>
        <taxon>Passeriformes</taxon>
        <taxon>Sylvioidea</taxon>
        <taxon>Hirundinidae</taxon>
        <taxon>Hirundo</taxon>
    </lineage>
</organism>
<proteinExistence type="predicted"/>
<accession>A0A3M0KWI3</accession>
<sequence>MLSWKQLKPFDVVSREKSPNWDMIDGTRLRKNQDCENMKLSYALSLVNVLHFSNEHAQVLEDAIGSRQNLLFSSLKNPNSLGLSAWERCSCPKSIISAFLWTHSGVYVLYD</sequence>
<evidence type="ECO:0000313" key="2">
    <source>
        <dbReference type="Proteomes" id="UP000269221"/>
    </source>
</evidence>
<protein>
    <submittedName>
        <fullName evidence="1">Uncharacterized protein</fullName>
    </submittedName>
</protein>
<dbReference type="AlphaFoldDB" id="A0A3M0KWI3"/>
<reference evidence="1 2" key="1">
    <citation type="submission" date="2018-07" db="EMBL/GenBank/DDBJ databases">
        <title>A high quality draft genome assembly of the barn swallow (H. rustica rustica).</title>
        <authorList>
            <person name="Formenti G."/>
            <person name="Chiara M."/>
            <person name="Poveda L."/>
            <person name="Francoijs K.-J."/>
            <person name="Bonisoli-Alquati A."/>
            <person name="Canova L."/>
            <person name="Gianfranceschi L."/>
            <person name="Horner D.S."/>
            <person name="Saino N."/>
        </authorList>
    </citation>
    <scope>NUCLEOTIDE SEQUENCE [LARGE SCALE GENOMIC DNA]</scope>
    <source>
        <strain evidence="1">Chelidonia</strain>
        <tissue evidence="1">Blood</tissue>
    </source>
</reference>
<keyword evidence="2" id="KW-1185">Reference proteome</keyword>
<comment type="caution">
    <text evidence="1">The sequence shown here is derived from an EMBL/GenBank/DDBJ whole genome shotgun (WGS) entry which is preliminary data.</text>
</comment>